<protein>
    <recommendedName>
        <fullName evidence="12">Fluoride-specific ion channel FluC</fullName>
    </recommendedName>
</protein>
<dbReference type="EMBL" id="QHHQ01000005">
    <property type="protein sequence ID" value="RAH99315.1"/>
    <property type="molecule type" value="Genomic_DNA"/>
</dbReference>
<evidence type="ECO:0000313" key="13">
    <source>
        <dbReference type="EMBL" id="RAH99315.1"/>
    </source>
</evidence>
<accession>A0A8B2NIV0</accession>
<dbReference type="PANTHER" id="PTHR28259:SF1">
    <property type="entry name" value="FLUORIDE EXPORT PROTEIN 1-RELATED"/>
    <property type="match status" value="1"/>
</dbReference>
<dbReference type="GO" id="GO:0062054">
    <property type="term" value="F:fluoride channel activity"/>
    <property type="evidence" value="ECO:0007669"/>
    <property type="project" value="UniProtKB-UniRule"/>
</dbReference>
<keyword evidence="8 12" id="KW-0472">Membrane</keyword>
<comment type="caution">
    <text evidence="13">The sequence shown here is derived from an EMBL/GenBank/DDBJ whole genome shotgun (WGS) entry which is preliminary data.</text>
</comment>
<keyword evidence="3" id="KW-0997">Cell inner membrane</keyword>
<dbReference type="HAMAP" id="MF_00454">
    <property type="entry name" value="FluC"/>
    <property type="match status" value="1"/>
</dbReference>
<evidence type="ECO:0000256" key="8">
    <source>
        <dbReference type="ARBA" id="ARBA00023136"/>
    </source>
</evidence>
<comment type="subcellular location">
    <subcellularLocation>
        <location evidence="1 12">Cell membrane</location>
        <topology evidence="1 12">Multi-pass membrane protein</topology>
    </subcellularLocation>
</comment>
<evidence type="ECO:0000256" key="5">
    <source>
        <dbReference type="ARBA" id="ARBA00022989"/>
    </source>
</evidence>
<keyword evidence="7 12" id="KW-0406">Ion transport</keyword>
<dbReference type="RefSeq" id="WP_111349451.1">
    <property type="nucleotide sequence ID" value="NZ_JAIWKD010000006.1"/>
</dbReference>
<comment type="catalytic activity">
    <reaction evidence="11">
        <text>fluoride(in) = fluoride(out)</text>
        <dbReference type="Rhea" id="RHEA:76159"/>
        <dbReference type="ChEBI" id="CHEBI:17051"/>
    </reaction>
    <physiologicalReaction direction="left-to-right" evidence="11">
        <dbReference type="Rhea" id="RHEA:76160"/>
    </physiologicalReaction>
</comment>
<organism evidence="13 14">
    <name type="scientific">Acuticoccus sediminis</name>
    <dbReference type="NCBI Taxonomy" id="2184697"/>
    <lineage>
        <taxon>Bacteria</taxon>
        <taxon>Pseudomonadati</taxon>
        <taxon>Pseudomonadota</taxon>
        <taxon>Alphaproteobacteria</taxon>
        <taxon>Hyphomicrobiales</taxon>
        <taxon>Amorphaceae</taxon>
        <taxon>Acuticoccus</taxon>
    </lineage>
</organism>
<comment type="similarity">
    <text evidence="10 12">Belongs to the fluoride channel Fluc/FEX (TC 1.A.43) family.</text>
</comment>
<evidence type="ECO:0000256" key="2">
    <source>
        <dbReference type="ARBA" id="ARBA00022475"/>
    </source>
</evidence>
<evidence type="ECO:0000313" key="14">
    <source>
        <dbReference type="Proteomes" id="UP000249590"/>
    </source>
</evidence>
<evidence type="ECO:0000256" key="1">
    <source>
        <dbReference type="ARBA" id="ARBA00004651"/>
    </source>
</evidence>
<dbReference type="Pfam" id="PF02537">
    <property type="entry name" value="CRCB"/>
    <property type="match status" value="1"/>
</dbReference>
<evidence type="ECO:0000256" key="11">
    <source>
        <dbReference type="ARBA" id="ARBA00035585"/>
    </source>
</evidence>
<keyword evidence="12" id="KW-0479">Metal-binding</keyword>
<evidence type="ECO:0000256" key="3">
    <source>
        <dbReference type="ARBA" id="ARBA00022519"/>
    </source>
</evidence>
<sequence length="125" mass="12507">MSPFAASLCVALGGAVGALGRFWANVLISGLVGAALPYATFTVNVLGSFLIGVLATLLSGRLALTALVVTGALGGFTTFSTFSIETVRLIEGGRWVEGVGYALLSLVVCVVAAAIGIAAVRATMS</sequence>
<comment type="activity regulation">
    <text evidence="12">Na(+) is not transported, but it plays an essential structural role and its presence is essential for fluoride channel function.</text>
</comment>
<keyword evidence="5 12" id="KW-1133">Transmembrane helix</keyword>
<dbReference type="GO" id="GO:0005886">
    <property type="term" value="C:plasma membrane"/>
    <property type="evidence" value="ECO:0007669"/>
    <property type="project" value="UniProtKB-SubCell"/>
</dbReference>
<keyword evidence="9 12" id="KW-0407">Ion channel</keyword>
<gene>
    <name evidence="12 13" type="primary">crcB</name>
    <name evidence="12" type="synonym">fluC</name>
    <name evidence="13" type="ORF">DLJ53_22520</name>
</gene>
<feature type="transmembrane region" description="Helical" evidence="12">
    <location>
        <begin position="27"/>
        <end position="55"/>
    </location>
</feature>
<proteinExistence type="inferred from homology"/>
<dbReference type="OrthoDB" id="9806299at2"/>
<keyword evidence="4 12" id="KW-0812">Transmembrane</keyword>
<evidence type="ECO:0000256" key="10">
    <source>
        <dbReference type="ARBA" id="ARBA00035120"/>
    </source>
</evidence>
<feature type="transmembrane region" description="Helical" evidence="12">
    <location>
        <begin position="62"/>
        <end position="79"/>
    </location>
</feature>
<dbReference type="NCBIfam" id="TIGR00494">
    <property type="entry name" value="crcB"/>
    <property type="match status" value="1"/>
</dbReference>
<dbReference type="AlphaFoldDB" id="A0A8B2NIV0"/>
<dbReference type="GO" id="GO:0046872">
    <property type="term" value="F:metal ion binding"/>
    <property type="evidence" value="ECO:0007669"/>
    <property type="project" value="UniProtKB-KW"/>
</dbReference>
<evidence type="ECO:0000256" key="4">
    <source>
        <dbReference type="ARBA" id="ARBA00022692"/>
    </source>
</evidence>
<keyword evidence="2 12" id="KW-1003">Cell membrane</keyword>
<keyword evidence="6 12" id="KW-0915">Sodium</keyword>
<evidence type="ECO:0000256" key="12">
    <source>
        <dbReference type="HAMAP-Rule" id="MF_00454"/>
    </source>
</evidence>
<dbReference type="InterPro" id="IPR003691">
    <property type="entry name" value="FluC"/>
</dbReference>
<comment type="function">
    <text evidence="12">Fluoride-specific ion channel. Important for reducing fluoride concentration in the cell, thus reducing its toxicity.</text>
</comment>
<feature type="binding site" evidence="12">
    <location>
        <position position="74"/>
    </location>
    <ligand>
        <name>Na(+)</name>
        <dbReference type="ChEBI" id="CHEBI:29101"/>
        <note>structural</note>
    </ligand>
</feature>
<reference evidence="13 14" key="1">
    <citation type="submission" date="2018-05" db="EMBL/GenBank/DDBJ databases">
        <title>Acuticoccus sediminis sp. nov., isolated from deep-sea sediment of Indian Ocean.</title>
        <authorList>
            <person name="Liu X."/>
            <person name="Lai Q."/>
            <person name="Du Y."/>
            <person name="Sun F."/>
            <person name="Zhang X."/>
            <person name="Wang S."/>
            <person name="Shao Z."/>
        </authorList>
    </citation>
    <scope>NUCLEOTIDE SEQUENCE [LARGE SCALE GENOMIC DNA]</scope>
    <source>
        <strain evidence="13 14">PTG4-2</strain>
    </source>
</reference>
<dbReference type="Proteomes" id="UP000249590">
    <property type="component" value="Unassembled WGS sequence"/>
</dbReference>
<keyword evidence="12" id="KW-0813">Transport</keyword>
<dbReference type="PANTHER" id="PTHR28259">
    <property type="entry name" value="FLUORIDE EXPORT PROTEIN 1-RELATED"/>
    <property type="match status" value="1"/>
</dbReference>
<evidence type="ECO:0000256" key="6">
    <source>
        <dbReference type="ARBA" id="ARBA00023053"/>
    </source>
</evidence>
<name>A0A8B2NIV0_9HYPH</name>
<feature type="binding site" evidence="12">
    <location>
        <position position="77"/>
    </location>
    <ligand>
        <name>Na(+)</name>
        <dbReference type="ChEBI" id="CHEBI:29101"/>
        <note>structural</note>
    </ligand>
</feature>
<evidence type="ECO:0000256" key="9">
    <source>
        <dbReference type="ARBA" id="ARBA00023303"/>
    </source>
</evidence>
<keyword evidence="14" id="KW-1185">Reference proteome</keyword>
<feature type="transmembrane region" description="Helical" evidence="12">
    <location>
        <begin position="99"/>
        <end position="120"/>
    </location>
</feature>
<dbReference type="GO" id="GO:0140114">
    <property type="term" value="P:cellular detoxification of fluoride"/>
    <property type="evidence" value="ECO:0007669"/>
    <property type="project" value="UniProtKB-UniRule"/>
</dbReference>
<evidence type="ECO:0000256" key="7">
    <source>
        <dbReference type="ARBA" id="ARBA00023065"/>
    </source>
</evidence>